<gene>
    <name evidence="4" type="ORF">MNB_SM-3-1192</name>
</gene>
<evidence type="ECO:0000259" key="3">
    <source>
        <dbReference type="PROSITE" id="PS51755"/>
    </source>
</evidence>
<protein>
    <submittedName>
        <fullName evidence="4">Two-component system response regulator</fullName>
    </submittedName>
</protein>
<dbReference type="PROSITE" id="PS51755">
    <property type="entry name" value="OMPR_PHOB"/>
    <property type="match status" value="1"/>
</dbReference>
<dbReference type="CDD" id="cd00383">
    <property type="entry name" value="trans_reg_C"/>
    <property type="match status" value="1"/>
</dbReference>
<evidence type="ECO:0000256" key="1">
    <source>
        <dbReference type="ARBA" id="ARBA00023125"/>
    </source>
</evidence>
<evidence type="ECO:0000259" key="2">
    <source>
        <dbReference type="PROSITE" id="PS50110"/>
    </source>
</evidence>
<dbReference type="InterPro" id="IPR039420">
    <property type="entry name" value="WalR-like"/>
</dbReference>
<dbReference type="SUPFAM" id="SSF52172">
    <property type="entry name" value="CheY-like"/>
    <property type="match status" value="1"/>
</dbReference>
<feature type="domain" description="Response regulatory" evidence="2">
    <location>
        <begin position="4"/>
        <end position="118"/>
    </location>
</feature>
<dbReference type="Gene3D" id="1.10.10.10">
    <property type="entry name" value="Winged helix-like DNA-binding domain superfamily/Winged helix DNA-binding domain"/>
    <property type="match status" value="1"/>
</dbReference>
<proteinExistence type="predicted"/>
<name>A0A1W1D3A1_9ZZZZ</name>
<dbReference type="InterPro" id="IPR001867">
    <property type="entry name" value="OmpR/PhoB-type_DNA-bd"/>
</dbReference>
<dbReference type="Pfam" id="PF00486">
    <property type="entry name" value="Trans_reg_C"/>
    <property type="match status" value="1"/>
</dbReference>
<keyword evidence="1" id="KW-0238">DNA-binding</keyword>
<organism evidence="4">
    <name type="scientific">hydrothermal vent metagenome</name>
    <dbReference type="NCBI Taxonomy" id="652676"/>
    <lineage>
        <taxon>unclassified sequences</taxon>
        <taxon>metagenomes</taxon>
        <taxon>ecological metagenomes</taxon>
    </lineage>
</organism>
<dbReference type="Gene3D" id="3.40.50.2300">
    <property type="match status" value="1"/>
</dbReference>
<dbReference type="SUPFAM" id="SSF46894">
    <property type="entry name" value="C-terminal effector domain of the bipartite response regulators"/>
    <property type="match status" value="1"/>
</dbReference>
<dbReference type="PROSITE" id="PS50110">
    <property type="entry name" value="RESPONSE_REGULATORY"/>
    <property type="match status" value="1"/>
</dbReference>
<dbReference type="GO" id="GO:0000976">
    <property type="term" value="F:transcription cis-regulatory region binding"/>
    <property type="evidence" value="ECO:0007669"/>
    <property type="project" value="TreeGrafter"/>
</dbReference>
<dbReference type="PANTHER" id="PTHR48111:SF73">
    <property type="entry name" value="ALKALINE PHOSPHATASE SYNTHESIS TRANSCRIPTIONAL REGULATORY PROTEIN PHOP"/>
    <property type="match status" value="1"/>
</dbReference>
<dbReference type="GO" id="GO:0006355">
    <property type="term" value="P:regulation of DNA-templated transcription"/>
    <property type="evidence" value="ECO:0007669"/>
    <property type="project" value="InterPro"/>
</dbReference>
<dbReference type="Pfam" id="PF00072">
    <property type="entry name" value="Response_reg"/>
    <property type="match status" value="1"/>
</dbReference>
<feature type="domain" description="OmpR/PhoB-type" evidence="3">
    <location>
        <begin position="125"/>
        <end position="222"/>
    </location>
</feature>
<dbReference type="Gene3D" id="6.10.250.690">
    <property type="match status" value="1"/>
</dbReference>
<accession>A0A1W1D3A1</accession>
<dbReference type="InterPro" id="IPR036388">
    <property type="entry name" value="WH-like_DNA-bd_sf"/>
</dbReference>
<sequence length="222" mass="25700">MNAMIMIVEDEEDILDLMEYTLLKEGYDVISCVDTSNVRDILDEENISLILMDRNLPSVEGTQFVTKLRQEGYNQPVIYISAKDSPEDIIKGLESGGDDYITKPFNINELLARVKALLRRTQKEQQTLKYKDIIYKSENKTFYINNKAIKLTHLEHDLLLEFIKNPNILLSRDVLLEKVWKDSINTKPKTVNVAIKRLKEHIDPTGEKDYIQAVRGEGYIFC</sequence>
<dbReference type="InterPro" id="IPR001789">
    <property type="entry name" value="Sig_transdc_resp-reg_receiver"/>
</dbReference>
<dbReference type="AlphaFoldDB" id="A0A1W1D3A1"/>
<dbReference type="EMBL" id="FPHP01000018">
    <property type="protein sequence ID" value="SFV75103.1"/>
    <property type="molecule type" value="Genomic_DNA"/>
</dbReference>
<evidence type="ECO:0000313" key="4">
    <source>
        <dbReference type="EMBL" id="SFV75103.1"/>
    </source>
</evidence>
<dbReference type="GO" id="GO:0005829">
    <property type="term" value="C:cytosol"/>
    <property type="evidence" value="ECO:0007669"/>
    <property type="project" value="TreeGrafter"/>
</dbReference>
<dbReference type="SMART" id="SM00448">
    <property type="entry name" value="REC"/>
    <property type="match status" value="1"/>
</dbReference>
<dbReference type="InterPro" id="IPR016032">
    <property type="entry name" value="Sig_transdc_resp-reg_C-effctor"/>
</dbReference>
<dbReference type="PANTHER" id="PTHR48111">
    <property type="entry name" value="REGULATOR OF RPOS"/>
    <property type="match status" value="1"/>
</dbReference>
<dbReference type="InterPro" id="IPR011006">
    <property type="entry name" value="CheY-like_superfamily"/>
</dbReference>
<reference evidence="4" key="1">
    <citation type="submission" date="2016-10" db="EMBL/GenBank/DDBJ databases">
        <authorList>
            <person name="de Groot N.N."/>
        </authorList>
    </citation>
    <scope>NUCLEOTIDE SEQUENCE</scope>
</reference>
<dbReference type="GO" id="GO:0032993">
    <property type="term" value="C:protein-DNA complex"/>
    <property type="evidence" value="ECO:0007669"/>
    <property type="project" value="TreeGrafter"/>
</dbReference>
<dbReference type="SMART" id="SM00862">
    <property type="entry name" value="Trans_reg_C"/>
    <property type="match status" value="1"/>
</dbReference>
<dbReference type="GO" id="GO:0000156">
    <property type="term" value="F:phosphorelay response regulator activity"/>
    <property type="evidence" value="ECO:0007669"/>
    <property type="project" value="TreeGrafter"/>
</dbReference>